<keyword evidence="3" id="KW-1185">Reference proteome</keyword>
<dbReference type="AlphaFoldDB" id="A0A0C9TLE5"/>
<dbReference type="HOGENOM" id="CLU_1587535_0_0_1"/>
<evidence type="ECO:0000256" key="1">
    <source>
        <dbReference type="SAM" id="MobiDB-lite"/>
    </source>
</evidence>
<feature type="compositionally biased region" description="Polar residues" evidence="1">
    <location>
        <begin position="129"/>
        <end position="140"/>
    </location>
</feature>
<reference evidence="2 3" key="1">
    <citation type="submission" date="2014-06" db="EMBL/GenBank/DDBJ databases">
        <title>Evolutionary Origins and Diversification of the Mycorrhizal Mutualists.</title>
        <authorList>
            <consortium name="DOE Joint Genome Institute"/>
            <consortium name="Mycorrhizal Genomics Consortium"/>
            <person name="Kohler A."/>
            <person name="Kuo A."/>
            <person name="Nagy L.G."/>
            <person name="Floudas D."/>
            <person name="Copeland A."/>
            <person name="Barry K.W."/>
            <person name="Cichocki N."/>
            <person name="Veneault-Fourrey C."/>
            <person name="LaButti K."/>
            <person name="Lindquist E.A."/>
            <person name="Lipzen A."/>
            <person name="Lundell T."/>
            <person name="Morin E."/>
            <person name="Murat C."/>
            <person name="Riley R."/>
            <person name="Ohm R."/>
            <person name="Sun H."/>
            <person name="Tunlid A."/>
            <person name="Henrissat B."/>
            <person name="Grigoriev I.V."/>
            <person name="Hibbett D.S."/>
            <person name="Martin F."/>
        </authorList>
    </citation>
    <scope>NUCLEOTIDE SEQUENCE [LARGE SCALE GENOMIC DNA]</scope>
    <source>
        <strain evidence="2 3">SS14</strain>
    </source>
</reference>
<proteinExistence type="predicted"/>
<dbReference type="EMBL" id="KN837256">
    <property type="protein sequence ID" value="KIJ30703.1"/>
    <property type="molecule type" value="Genomic_DNA"/>
</dbReference>
<sequence>MCPVTNHSHLLPRTRQARHKTQKKIKKRRESSVGETIDLDGVGSAAESEPEPEPEPEPTKKRAPAVSHGRKVQKEKADGTIPKPKAQTEKAEGNGSKPKRKSRSRGPGEEAPEITRSGTKTGKKAPTRPGSQQSQRGTNPSDVDSDEDIVDELQVLFKGQATQLFVGQHEQVRELAV</sequence>
<protein>
    <submittedName>
        <fullName evidence="2">Unplaced genomic scaffold SPHSTscaffold_181, whole genome shotgun sequence</fullName>
    </submittedName>
</protein>
<feature type="compositionally biased region" description="Basic residues" evidence="1">
    <location>
        <begin position="10"/>
        <end position="29"/>
    </location>
</feature>
<feature type="region of interest" description="Disordered" evidence="1">
    <location>
        <begin position="1"/>
        <end position="147"/>
    </location>
</feature>
<name>A0A0C9TLE5_SPHS4</name>
<organism evidence="2 3">
    <name type="scientific">Sphaerobolus stellatus (strain SS14)</name>
    <dbReference type="NCBI Taxonomy" id="990650"/>
    <lineage>
        <taxon>Eukaryota</taxon>
        <taxon>Fungi</taxon>
        <taxon>Dikarya</taxon>
        <taxon>Basidiomycota</taxon>
        <taxon>Agaricomycotina</taxon>
        <taxon>Agaricomycetes</taxon>
        <taxon>Phallomycetidae</taxon>
        <taxon>Geastrales</taxon>
        <taxon>Sphaerobolaceae</taxon>
        <taxon>Sphaerobolus</taxon>
    </lineage>
</organism>
<dbReference type="Proteomes" id="UP000054279">
    <property type="component" value="Unassembled WGS sequence"/>
</dbReference>
<evidence type="ECO:0000313" key="3">
    <source>
        <dbReference type="Proteomes" id="UP000054279"/>
    </source>
</evidence>
<evidence type="ECO:0000313" key="2">
    <source>
        <dbReference type="EMBL" id="KIJ30703.1"/>
    </source>
</evidence>
<gene>
    <name evidence="2" type="ORF">M422DRAFT_53667</name>
</gene>
<accession>A0A0C9TLE5</accession>